<gene>
    <name evidence="6" type="ORF">ACH4OY_30415</name>
</gene>
<evidence type="ECO:0000256" key="4">
    <source>
        <dbReference type="ARBA" id="ARBA00023134"/>
    </source>
</evidence>
<keyword evidence="2" id="KW-0547">Nucleotide-binding</keyword>
<dbReference type="InterPro" id="IPR027417">
    <property type="entry name" value="P-loop_NTPase"/>
</dbReference>
<dbReference type="PRINTS" id="PR00449">
    <property type="entry name" value="RASTRNSFRMNG"/>
</dbReference>
<dbReference type="CDD" id="cd00882">
    <property type="entry name" value="Ras_like_GTPase"/>
    <property type="match status" value="1"/>
</dbReference>
<sequence length="215" mass="22962">MATAGSVVSRNVACRPAVATSSGLKIVLTGPFGVGKTTLVGAVSDIAPLTTDVAMSAGAREDTSYTPAKTTTTVAMDFGRLDVDGVTVYVYGTPGQHRFWFMWDAIVRGAVGAVVLVDTRRLADSFRHLDYIDHARLPFVVAVNHFPGAGAYPVSDIREALTLGADVPIVDIDARDRDSVRQLLIALVQHVLTRTPTRPHPAGSSARAYPRKEHP</sequence>
<evidence type="ECO:0000256" key="5">
    <source>
        <dbReference type="SAM" id="MobiDB-lite"/>
    </source>
</evidence>
<evidence type="ECO:0000256" key="2">
    <source>
        <dbReference type="ARBA" id="ARBA00022741"/>
    </source>
</evidence>
<dbReference type="Proteomes" id="UP001611075">
    <property type="component" value="Unassembled WGS sequence"/>
</dbReference>
<keyword evidence="7" id="KW-1185">Reference proteome</keyword>
<name>A0ABW7STB9_9ACTN</name>
<reference evidence="6 7" key="1">
    <citation type="submission" date="2024-10" db="EMBL/GenBank/DDBJ databases">
        <title>The Natural Products Discovery Center: Release of the First 8490 Sequenced Strains for Exploring Actinobacteria Biosynthetic Diversity.</title>
        <authorList>
            <person name="Kalkreuter E."/>
            <person name="Kautsar S.A."/>
            <person name="Yang D."/>
            <person name="Bader C.D."/>
            <person name="Teijaro C.N."/>
            <person name="Fluegel L."/>
            <person name="Davis C.M."/>
            <person name="Simpson J.R."/>
            <person name="Lauterbach L."/>
            <person name="Steele A.D."/>
            <person name="Gui C."/>
            <person name="Meng S."/>
            <person name="Li G."/>
            <person name="Viehrig K."/>
            <person name="Ye F."/>
            <person name="Su P."/>
            <person name="Kiefer A.F."/>
            <person name="Nichols A."/>
            <person name="Cepeda A.J."/>
            <person name="Yan W."/>
            <person name="Fan B."/>
            <person name="Jiang Y."/>
            <person name="Adhikari A."/>
            <person name="Zheng C.-J."/>
            <person name="Schuster L."/>
            <person name="Cowan T.M."/>
            <person name="Smanski M.J."/>
            <person name="Chevrette M.G."/>
            <person name="De Carvalho L.P.S."/>
            <person name="Shen B."/>
        </authorList>
    </citation>
    <scope>NUCLEOTIDE SEQUENCE [LARGE SCALE GENOMIC DNA]</scope>
    <source>
        <strain evidence="6 7">NPDC021253</strain>
    </source>
</reference>
<feature type="region of interest" description="Disordered" evidence="5">
    <location>
        <begin position="196"/>
        <end position="215"/>
    </location>
</feature>
<comment type="caution">
    <text evidence="6">The sequence shown here is derived from an EMBL/GenBank/DDBJ whole genome shotgun (WGS) entry which is preliminary data.</text>
</comment>
<keyword evidence="3" id="KW-0378">Hydrolase</keyword>
<dbReference type="InterPro" id="IPR052705">
    <property type="entry name" value="Gliding_Motility_GTPase"/>
</dbReference>
<dbReference type="EMBL" id="JBIRPU010000038">
    <property type="protein sequence ID" value="MFI0796965.1"/>
    <property type="molecule type" value="Genomic_DNA"/>
</dbReference>
<comment type="similarity">
    <text evidence="1">Belongs to the GPN-loop GTPase family.</text>
</comment>
<organism evidence="6 7">
    <name type="scientific">Micromonospora rubida</name>
    <dbReference type="NCBI Taxonomy" id="2697657"/>
    <lineage>
        <taxon>Bacteria</taxon>
        <taxon>Bacillati</taxon>
        <taxon>Actinomycetota</taxon>
        <taxon>Actinomycetes</taxon>
        <taxon>Micromonosporales</taxon>
        <taxon>Micromonosporaceae</taxon>
        <taxon>Micromonospora</taxon>
    </lineage>
</organism>
<dbReference type="Gene3D" id="3.40.50.300">
    <property type="entry name" value="P-loop containing nucleotide triphosphate hydrolases"/>
    <property type="match status" value="1"/>
</dbReference>
<dbReference type="Pfam" id="PF03029">
    <property type="entry name" value="ATP_bind_1"/>
    <property type="match status" value="1"/>
</dbReference>
<dbReference type="RefSeq" id="WP_396685559.1">
    <property type="nucleotide sequence ID" value="NZ_JBIRPU010000038.1"/>
</dbReference>
<evidence type="ECO:0000313" key="7">
    <source>
        <dbReference type="Proteomes" id="UP001611075"/>
    </source>
</evidence>
<dbReference type="InterPro" id="IPR004130">
    <property type="entry name" value="Gpn"/>
</dbReference>
<evidence type="ECO:0000256" key="3">
    <source>
        <dbReference type="ARBA" id="ARBA00022801"/>
    </source>
</evidence>
<keyword evidence="4" id="KW-0342">GTP-binding</keyword>
<evidence type="ECO:0000256" key="1">
    <source>
        <dbReference type="ARBA" id="ARBA00005290"/>
    </source>
</evidence>
<accession>A0ABW7STB9</accession>
<evidence type="ECO:0000313" key="6">
    <source>
        <dbReference type="EMBL" id="MFI0796965.1"/>
    </source>
</evidence>
<dbReference type="SUPFAM" id="SSF52540">
    <property type="entry name" value="P-loop containing nucleoside triphosphate hydrolases"/>
    <property type="match status" value="1"/>
</dbReference>
<proteinExistence type="inferred from homology"/>
<dbReference type="PANTHER" id="PTHR42708:SF1">
    <property type="entry name" value="GLIDING MOTILITY PROTEIN MGLA"/>
    <property type="match status" value="1"/>
</dbReference>
<dbReference type="PANTHER" id="PTHR42708">
    <property type="entry name" value="ATP/GTP-BINDING PROTEIN-RELATED"/>
    <property type="match status" value="1"/>
</dbReference>
<protein>
    <submittedName>
        <fullName evidence="6">GTP-binding protein</fullName>
    </submittedName>
</protein>